<sequence length="31" mass="3408">MRARVVEASGQNKGPIMHSSRSTWGYSATIE</sequence>
<dbReference type="AlphaFoldDB" id="A0A2P2K1C2"/>
<reference evidence="2" key="1">
    <citation type="submission" date="2018-02" db="EMBL/GenBank/DDBJ databases">
        <title>Rhizophora mucronata_Transcriptome.</title>
        <authorList>
            <person name="Meera S.P."/>
            <person name="Sreeshan A."/>
            <person name="Augustine A."/>
        </authorList>
    </citation>
    <scope>NUCLEOTIDE SEQUENCE</scope>
    <source>
        <tissue evidence="2">Leaf</tissue>
    </source>
</reference>
<feature type="region of interest" description="Disordered" evidence="1">
    <location>
        <begin position="1"/>
        <end position="31"/>
    </location>
</feature>
<evidence type="ECO:0000313" key="2">
    <source>
        <dbReference type="EMBL" id="MBW99521.1"/>
    </source>
</evidence>
<name>A0A2P2K1C2_RHIMU</name>
<accession>A0A2P2K1C2</accession>
<proteinExistence type="predicted"/>
<protein>
    <submittedName>
        <fullName evidence="2">Uncharacterized protein</fullName>
    </submittedName>
</protein>
<dbReference type="EMBL" id="GGEC01019038">
    <property type="protein sequence ID" value="MBW99521.1"/>
    <property type="molecule type" value="Transcribed_RNA"/>
</dbReference>
<evidence type="ECO:0000256" key="1">
    <source>
        <dbReference type="SAM" id="MobiDB-lite"/>
    </source>
</evidence>
<feature type="compositionally biased region" description="Polar residues" evidence="1">
    <location>
        <begin position="19"/>
        <end position="31"/>
    </location>
</feature>
<organism evidence="2">
    <name type="scientific">Rhizophora mucronata</name>
    <name type="common">Asiatic mangrove</name>
    <dbReference type="NCBI Taxonomy" id="61149"/>
    <lineage>
        <taxon>Eukaryota</taxon>
        <taxon>Viridiplantae</taxon>
        <taxon>Streptophyta</taxon>
        <taxon>Embryophyta</taxon>
        <taxon>Tracheophyta</taxon>
        <taxon>Spermatophyta</taxon>
        <taxon>Magnoliopsida</taxon>
        <taxon>eudicotyledons</taxon>
        <taxon>Gunneridae</taxon>
        <taxon>Pentapetalae</taxon>
        <taxon>rosids</taxon>
        <taxon>fabids</taxon>
        <taxon>Malpighiales</taxon>
        <taxon>Rhizophoraceae</taxon>
        <taxon>Rhizophora</taxon>
    </lineage>
</organism>